<dbReference type="InterPro" id="IPR034660">
    <property type="entry name" value="DinB/YfiT-like"/>
</dbReference>
<protein>
    <recommendedName>
        <fullName evidence="1">DinB-like domain-containing protein</fullName>
    </recommendedName>
</protein>
<name>A0A849SFQ6_UNCEI</name>
<proteinExistence type="predicted"/>
<sequence>MTVEERTQLIARYAAGVQAVDEALQGFPASEWTARPIAGKWTAREIIHHLADSETLSALRIRKLLTEEQAVLQGYDQDHYAVRLRYNERDHTDALVAFRAARRNTVPVLEAMTDADWQRAGTHTEAGPFSAERWLKVYAAHAHGHAEQLERLKAALKGA</sequence>
<dbReference type="Gene3D" id="1.20.120.450">
    <property type="entry name" value="dinb family like domain"/>
    <property type="match status" value="1"/>
</dbReference>
<comment type="caution">
    <text evidence="2">The sequence shown here is derived from an EMBL/GenBank/DDBJ whole genome shotgun (WGS) entry which is preliminary data.</text>
</comment>
<dbReference type="SUPFAM" id="SSF109854">
    <property type="entry name" value="DinB/YfiT-like putative metalloenzymes"/>
    <property type="match status" value="1"/>
</dbReference>
<organism evidence="2 3">
    <name type="scientific">Eiseniibacteriota bacterium</name>
    <dbReference type="NCBI Taxonomy" id="2212470"/>
    <lineage>
        <taxon>Bacteria</taxon>
        <taxon>Candidatus Eiseniibacteriota</taxon>
    </lineage>
</organism>
<evidence type="ECO:0000313" key="3">
    <source>
        <dbReference type="Proteomes" id="UP000580839"/>
    </source>
</evidence>
<dbReference type="Pfam" id="PF12867">
    <property type="entry name" value="DinB_2"/>
    <property type="match status" value="1"/>
</dbReference>
<dbReference type="InterPro" id="IPR024775">
    <property type="entry name" value="DinB-like"/>
</dbReference>
<dbReference type="AlphaFoldDB" id="A0A849SFQ6"/>
<dbReference type="Proteomes" id="UP000580839">
    <property type="component" value="Unassembled WGS sequence"/>
</dbReference>
<dbReference type="EMBL" id="JABFRW010000132">
    <property type="protein sequence ID" value="NOT34578.1"/>
    <property type="molecule type" value="Genomic_DNA"/>
</dbReference>
<reference evidence="2 3" key="1">
    <citation type="submission" date="2020-04" db="EMBL/GenBank/DDBJ databases">
        <title>Metagenomic profiling of ammonia- and methane-oxidizing microorganisms in a Dutch drinking water treatment plant.</title>
        <authorList>
            <person name="Poghosyan L."/>
            <person name="Leucker S."/>
        </authorList>
    </citation>
    <scope>NUCLEOTIDE SEQUENCE [LARGE SCALE GENOMIC DNA]</scope>
    <source>
        <strain evidence="2">S-RSF-IL-03</strain>
    </source>
</reference>
<accession>A0A849SFQ6</accession>
<evidence type="ECO:0000259" key="1">
    <source>
        <dbReference type="Pfam" id="PF12867"/>
    </source>
</evidence>
<feature type="domain" description="DinB-like" evidence="1">
    <location>
        <begin position="18"/>
        <end position="149"/>
    </location>
</feature>
<gene>
    <name evidence="2" type="ORF">HOP12_10455</name>
</gene>
<evidence type="ECO:0000313" key="2">
    <source>
        <dbReference type="EMBL" id="NOT34578.1"/>
    </source>
</evidence>